<dbReference type="PROSITE" id="PS51257">
    <property type="entry name" value="PROKAR_LIPOPROTEIN"/>
    <property type="match status" value="1"/>
</dbReference>
<dbReference type="Proteomes" id="UP001500394">
    <property type="component" value="Unassembled WGS sequence"/>
</dbReference>
<keyword evidence="2" id="KW-1185">Reference proteome</keyword>
<name>A0ABP8R6Y6_9SPHI</name>
<evidence type="ECO:0008006" key="3">
    <source>
        <dbReference type="Google" id="ProtNLM"/>
    </source>
</evidence>
<accession>A0ABP8R6Y6</accession>
<evidence type="ECO:0000313" key="2">
    <source>
        <dbReference type="Proteomes" id="UP001500394"/>
    </source>
</evidence>
<reference evidence="2" key="1">
    <citation type="journal article" date="2019" name="Int. J. Syst. Evol. Microbiol.">
        <title>The Global Catalogue of Microorganisms (GCM) 10K type strain sequencing project: providing services to taxonomists for standard genome sequencing and annotation.</title>
        <authorList>
            <consortium name="The Broad Institute Genomics Platform"/>
            <consortium name="The Broad Institute Genome Sequencing Center for Infectious Disease"/>
            <person name="Wu L."/>
            <person name="Ma J."/>
        </authorList>
    </citation>
    <scope>NUCLEOTIDE SEQUENCE [LARGE SCALE GENOMIC DNA]</scope>
    <source>
        <strain evidence="2">JCM 17858</strain>
    </source>
</reference>
<gene>
    <name evidence="1" type="ORF">GCM10023173_23630</name>
</gene>
<protein>
    <recommendedName>
        <fullName evidence="3">Rieske domain-containing protein</fullName>
    </recommendedName>
</protein>
<evidence type="ECO:0000313" key="1">
    <source>
        <dbReference type="EMBL" id="GAA4519934.1"/>
    </source>
</evidence>
<proteinExistence type="predicted"/>
<dbReference type="RefSeq" id="WP_345068696.1">
    <property type="nucleotide sequence ID" value="NZ_BAABGR010000035.1"/>
</dbReference>
<comment type="caution">
    <text evidence="1">The sequence shown here is derived from an EMBL/GenBank/DDBJ whole genome shotgun (WGS) entry which is preliminary data.</text>
</comment>
<sequence>MIPIKQIASLIFVILFISCKKSGCNFVSNIIVNKTLTLEKSLIVSKAQGWVYEEGGRCGLILYNNGDRVLAFDRCASEDSYLNNKLEVEGMEAVDPLSGARWLLYDGSPTYLAECPLYQYRVMKSGNLYVISN</sequence>
<dbReference type="EMBL" id="BAABGR010000035">
    <property type="protein sequence ID" value="GAA4519934.1"/>
    <property type="molecule type" value="Genomic_DNA"/>
</dbReference>
<organism evidence="1 2">
    <name type="scientific">Sphingobacterium thermophilum</name>
    <dbReference type="NCBI Taxonomy" id="768534"/>
    <lineage>
        <taxon>Bacteria</taxon>
        <taxon>Pseudomonadati</taxon>
        <taxon>Bacteroidota</taxon>
        <taxon>Sphingobacteriia</taxon>
        <taxon>Sphingobacteriales</taxon>
        <taxon>Sphingobacteriaceae</taxon>
        <taxon>Sphingobacterium</taxon>
    </lineage>
</organism>